<dbReference type="AlphaFoldDB" id="A0A5J5J6R5"/>
<evidence type="ECO:0000313" key="3">
    <source>
        <dbReference type="EMBL" id="KAA9110665.1"/>
    </source>
</evidence>
<evidence type="ECO:0000256" key="1">
    <source>
        <dbReference type="SAM" id="Phobius"/>
    </source>
</evidence>
<sequence>MLRRIRLAAVIAASLALVGLTGVSPALAATTPGPDDVTWGVRTGDTAQSAGRQNYDITVDPGGRIDDAIIISNYNDSPLELDLYAADGFTNTSGELDAAPLAQTPKGVGVWVTFAASHVSVPAGQALSVPFSVAVPADVTPGDYGGAVLTVLTRTATTTGITVDRRLGIRMHVRVTGDLAPALSIEGLQVEYSGSLNPFAMGAATITYTLRNTGNVRLSAEQSIVLTGPFGLFNAPSPALASAPEVLPGESWQVTQQVEGVVPAFALFTTATITPRMAPELLTAGESPELADVRVQAVSPAVPWSLLVLVAVIAAIAVLAIWFGRRRRTASRAAEAARVQAAVDAALATEREGTRTPA</sequence>
<keyword evidence="4" id="KW-1185">Reference proteome</keyword>
<protein>
    <submittedName>
        <fullName evidence="3">DUF916 domain-containing protein</fullName>
    </submittedName>
</protein>
<evidence type="ECO:0000256" key="2">
    <source>
        <dbReference type="SAM" id="SignalP"/>
    </source>
</evidence>
<keyword evidence="1" id="KW-0812">Transmembrane</keyword>
<name>A0A5J5J6R5_9MICO</name>
<proteinExistence type="predicted"/>
<accession>A0A5J5J6R5</accession>
<organism evidence="3 4">
    <name type="scientific">Microbacterium rhizomatis</name>
    <dbReference type="NCBI Taxonomy" id="1631477"/>
    <lineage>
        <taxon>Bacteria</taxon>
        <taxon>Bacillati</taxon>
        <taxon>Actinomycetota</taxon>
        <taxon>Actinomycetes</taxon>
        <taxon>Micrococcales</taxon>
        <taxon>Microbacteriaceae</taxon>
        <taxon>Microbacterium</taxon>
    </lineage>
</organism>
<keyword evidence="2" id="KW-0732">Signal</keyword>
<dbReference type="RefSeq" id="WP_150447439.1">
    <property type="nucleotide sequence ID" value="NZ_VYSA01000001.1"/>
</dbReference>
<feature type="signal peptide" evidence="2">
    <location>
        <begin position="1"/>
        <end position="28"/>
    </location>
</feature>
<dbReference type="EMBL" id="VYSA01000001">
    <property type="protein sequence ID" value="KAA9110665.1"/>
    <property type="molecule type" value="Genomic_DNA"/>
</dbReference>
<evidence type="ECO:0000313" key="4">
    <source>
        <dbReference type="Proteomes" id="UP000325827"/>
    </source>
</evidence>
<feature type="transmembrane region" description="Helical" evidence="1">
    <location>
        <begin position="304"/>
        <end position="323"/>
    </location>
</feature>
<gene>
    <name evidence="3" type="ORF">F6B43_03145</name>
</gene>
<keyword evidence="1" id="KW-0472">Membrane</keyword>
<comment type="caution">
    <text evidence="3">The sequence shown here is derived from an EMBL/GenBank/DDBJ whole genome shotgun (WGS) entry which is preliminary data.</text>
</comment>
<reference evidence="4" key="1">
    <citation type="submission" date="2019-09" db="EMBL/GenBank/DDBJ databases">
        <title>Mumia zhuanghuii sp. nov. isolated from the intestinal contents of plateau pika (Ochotona curzoniae) in the Qinghai-Tibet plateau of China.</title>
        <authorList>
            <person name="Tian Z."/>
        </authorList>
    </citation>
    <scope>NUCLEOTIDE SEQUENCE [LARGE SCALE GENOMIC DNA]</scope>
    <source>
        <strain evidence="4">JCM 30598</strain>
    </source>
</reference>
<dbReference type="OrthoDB" id="4336304at2"/>
<feature type="chain" id="PRO_5023923733" evidence="2">
    <location>
        <begin position="29"/>
        <end position="358"/>
    </location>
</feature>
<dbReference type="Proteomes" id="UP000325827">
    <property type="component" value="Unassembled WGS sequence"/>
</dbReference>
<keyword evidence="1" id="KW-1133">Transmembrane helix</keyword>